<organism evidence="1">
    <name type="scientific">Physcomitrium patens</name>
    <name type="common">Spreading-leaved earth moss</name>
    <name type="synonym">Physcomitrella patens</name>
    <dbReference type="NCBI Taxonomy" id="3218"/>
    <lineage>
        <taxon>Eukaryota</taxon>
        <taxon>Viridiplantae</taxon>
        <taxon>Streptophyta</taxon>
        <taxon>Embryophyta</taxon>
        <taxon>Bryophyta</taxon>
        <taxon>Bryophytina</taxon>
        <taxon>Bryopsida</taxon>
        <taxon>Funariidae</taxon>
        <taxon>Funariales</taxon>
        <taxon>Funariaceae</taxon>
        <taxon>Physcomitrium</taxon>
    </lineage>
</organism>
<dbReference type="AlphaFoldDB" id="A0A2K1KFU9"/>
<protein>
    <submittedName>
        <fullName evidence="1 2">Uncharacterized protein</fullName>
    </submittedName>
</protein>
<name>A0A2K1KFU9_PHYPA</name>
<evidence type="ECO:0000313" key="3">
    <source>
        <dbReference type="Proteomes" id="UP000006727"/>
    </source>
</evidence>
<keyword evidence="3" id="KW-1185">Reference proteome</keyword>
<dbReference type="EnsemblPlants" id="Pp3c6_16439V3.1">
    <property type="protein sequence ID" value="Pp3c6_16439V3.1"/>
    <property type="gene ID" value="Pp3c6_16439"/>
</dbReference>
<evidence type="ECO:0000313" key="2">
    <source>
        <dbReference type="EnsemblPlants" id="Pp3c6_16439V3.1"/>
    </source>
</evidence>
<dbReference type="EMBL" id="ABEU02000006">
    <property type="protein sequence ID" value="PNR52660.1"/>
    <property type="molecule type" value="Genomic_DNA"/>
</dbReference>
<reference evidence="1 3" key="2">
    <citation type="journal article" date="2018" name="Plant J.">
        <title>The Physcomitrella patens chromosome-scale assembly reveals moss genome structure and evolution.</title>
        <authorList>
            <person name="Lang D."/>
            <person name="Ullrich K.K."/>
            <person name="Murat F."/>
            <person name="Fuchs J."/>
            <person name="Jenkins J."/>
            <person name="Haas F.B."/>
            <person name="Piednoel M."/>
            <person name="Gundlach H."/>
            <person name="Van Bel M."/>
            <person name="Meyberg R."/>
            <person name="Vives C."/>
            <person name="Morata J."/>
            <person name="Symeonidi A."/>
            <person name="Hiss M."/>
            <person name="Muchero W."/>
            <person name="Kamisugi Y."/>
            <person name="Saleh O."/>
            <person name="Blanc G."/>
            <person name="Decker E.L."/>
            <person name="van Gessel N."/>
            <person name="Grimwood J."/>
            <person name="Hayes R.D."/>
            <person name="Graham S.W."/>
            <person name="Gunter L.E."/>
            <person name="McDaniel S.F."/>
            <person name="Hoernstein S.N.W."/>
            <person name="Larsson A."/>
            <person name="Li F.W."/>
            <person name="Perroud P.F."/>
            <person name="Phillips J."/>
            <person name="Ranjan P."/>
            <person name="Rokshar D.S."/>
            <person name="Rothfels C.J."/>
            <person name="Schneider L."/>
            <person name="Shu S."/>
            <person name="Stevenson D.W."/>
            <person name="Thummler F."/>
            <person name="Tillich M."/>
            <person name="Villarreal Aguilar J.C."/>
            <person name="Widiez T."/>
            <person name="Wong G.K."/>
            <person name="Wymore A."/>
            <person name="Zhang Y."/>
            <person name="Zimmer A.D."/>
            <person name="Quatrano R.S."/>
            <person name="Mayer K.F.X."/>
            <person name="Goodstein D."/>
            <person name="Casacuberta J.M."/>
            <person name="Vandepoele K."/>
            <person name="Reski R."/>
            <person name="Cuming A.C."/>
            <person name="Tuskan G.A."/>
            <person name="Maumus F."/>
            <person name="Salse J."/>
            <person name="Schmutz J."/>
            <person name="Rensing S.A."/>
        </authorList>
    </citation>
    <scope>NUCLEOTIDE SEQUENCE [LARGE SCALE GENOMIC DNA]</scope>
    <source>
        <strain evidence="2 3">cv. Gransden 2004</strain>
    </source>
</reference>
<reference evidence="2" key="3">
    <citation type="submission" date="2020-12" db="UniProtKB">
        <authorList>
            <consortium name="EnsemblPlants"/>
        </authorList>
    </citation>
    <scope>IDENTIFICATION</scope>
</reference>
<dbReference type="InParanoid" id="A0A2K1KFU9"/>
<evidence type="ECO:0000313" key="1">
    <source>
        <dbReference type="EMBL" id="PNR52660.1"/>
    </source>
</evidence>
<dbReference type="Gramene" id="Pp3c6_16439V3.1">
    <property type="protein sequence ID" value="Pp3c6_16439V3.1"/>
    <property type="gene ID" value="Pp3c6_16439"/>
</dbReference>
<proteinExistence type="predicted"/>
<accession>A0A2K1KFU9</accession>
<dbReference type="Proteomes" id="UP000006727">
    <property type="component" value="Chromosome 6"/>
</dbReference>
<reference evidence="1 3" key="1">
    <citation type="journal article" date="2008" name="Science">
        <title>The Physcomitrella genome reveals evolutionary insights into the conquest of land by plants.</title>
        <authorList>
            <person name="Rensing S."/>
            <person name="Lang D."/>
            <person name="Zimmer A."/>
            <person name="Terry A."/>
            <person name="Salamov A."/>
            <person name="Shapiro H."/>
            <person name="Nishiyama T."/>
            <person name="Perroud P.-F."/>
            <person name="Lindquist E."/>
            <person name="Kamisugi Y."/>
            <person name="Tanahashi T."/>
            <person name="Sakakibara K."/>
            <person name="Fujita T."/>
            <person name="Oishi K."/>
            <person name="Shin-I T."/>
            <person name="Kuroki Y."/>
            <person name="Toyoda A."/>
            <person name="Suzuki Y."/>
            <person name="Hashimoto A."/>
            <person name="Yamaguchi K."/>
            <person name="Sugano A."/>
            <person name="Kohara Y."/>
            <person name="Fujiyama A."/>
            <person name="Anterola A."/>
            <person name="Aoki S."/>
            <person name="Ashton N."/>
            <person name="Barbazuk W.B."/>
            <person name="Barker E."/>
            <person name="Bennetzen J."/>
            <person name="Bezanilla M."/>
            <person name="Blankenship R."/>
            <person name="Cho S.H."/>
            <person name="Dutcher S."/>
            <person name="Estelle M."/>
            <person name="Fawcett J.A."/>
            <person name="Gundlach H."/>
            <person name="Hanada K."/>
            <person name="Heyl A."/>
            <person name="Hicks K.A."/>
            <person name="Hugh J."/>
            <person name="Lohr M."/>
            <person name="Mayer K."/>
            <person name="Melkozernov A."/>
            <person name="Murata T."/>
            <person name="Nelson D."/>
            <person name="Pils B."/>
            <person name="Prigge M."/>
            <person name="Reiss B."/>
            <person name="Renner T."/>
            <person name="Rombauts S."/>
            <person name="Rushton P."/>
            <person name="Sanderfoot A."/>
            <person name="Schween G."/>
            <person name="Shiu S.-H."/>
            <person name="Stueber K."/>
            <person name="Theodoulou F.L."/>
            <person name="Tu H."/>
            <person name="Van de Peer Y."/>
            <person name="Verrier P.J."/>
            <person name="Waters E."/>
            <person name="Wood A."/>
            <person name="Yang L."/>
            <person name="Cove D."/>
            <person name="Cuming A."/>
            <person name="Hasebe M."/>
            <person name="Lucas S."/>
            <person name="Mishler D.B."/>
            <person name="Reski R."/>
            <person name="Grigoriev I."/>
            <person name="Quatrano R.S."/>
            <person name="Boore J.L."/>
        </authorList>
    </citation>
    <scope>NUCLEOTIDE SEQUENCE [LARGE SCALE GENOMIC DNA]</scope>
    <source>
        <strain evidence="2 3">cv. Gransden 2004</strain>
    </source>
</reference>
<gene>
    <name evidence="1" type="ORF">PHYPA_009034</name>
</gene>
<sequence length="84" mass="9778">MGLAVEWWRQKWGDRQVRRACKQGGGDGGDCSIDQMPSRISHDSRSTYNCLCQLMLFLVQMLLTFGKEDFFGEQTYQHLYLILL</sequence>